<name>A0A8J2X906_9FLAO</name>
<keyword evidence="5" id="KW-1185">Reference proteome</keyword>
<gene>
    <name evidence="4" type="ORF">GCM10011531_03750</name>
</gene>
<protein>
    <recommendedName>
        <fullName evidence="6">TonB-dependent receptor-like beta-barrel domain-containing protein</fullName>
    </recommendedName>
</protein>
<keyword evidence="3" id="KW-0998">Cell outer membrane</keyword>
<sequence>MFNSFDNYDYIGNPTLKNEKAVEINAKANYHNNKFHLGIESSYFYIMDYIIGELDSNLSAMTIGANGVRVYNALSHATIFDVYINSSYKFSNTIAINGTVGYNYGKGSNDENLPLIKPFSYMAELNYSTNKFNVAMQLEGNGNQSRYSSFYGEDETASYAILNLNFGNVFYVKEDKFILKYGIENILDSNYSTYADWNNIPRRGRNFYMNLSFILM</sequence>
<comment type="caution">
    <text evidence="4">The sequence shown here is derived from an EMBL/GenBank/DDBJ whole genome shotgun (WGS) entry which is preliminary data.</text>
</comment>
<dbReference type="SUPFAM" id="SSF56935">
    <property type="entry name" value="Porins"/>
    <property type="match status" value="1"/>
</dbReference>
<keyword evidence="2" id="KW-0472">Membrane</keyword>
<comment type="subcellular location">
    <subcellularLocation>
        <location evidence="1">Cell outer membrane</location>
    </subcellularLocation>
</comment>
<evidence type="ECO:0000256" key="2">
    <source>
        <dbReference type="ARBA" id="ARBA00023136"/>
    </source>
</evidence>
<dbReference type="EMBL" id="BMIC01000001">
    <property type="protein sequence ID" value="GFZ77678.1"/>
    <property type="molecule type" value="Genomic_DNA"/>
</dbReference>
<dbReference type="GO" id="GO:0009279">
    <property type="term" value="C:cell outer membrane"/>
    <property type="evidence" value="ECO:0007669"/>
    <property type="project" value="UniProtKB-SubCell"/>
</dbReference>
<evidence type="ECO:0000256" key="3">
    <source>
        <dbReference type="ARBA" id="ARBA00023237"/>
    </source>
</evidence>
<evidence type="ECO:0000313" key="5">
    <source>
        <dbReference type="Proteomes" id="UP000598120"/>
    </source>
</evidence>
<evidence type="ECO:0008006" key="6">
    <source>
        <dbReference type="Google" id="ProtNLM"/>
    </source>
</evidence>
<dbReference type="RefSeq" id="WP_229660140.1">
    <property type="nucleotide sequence ID" value="NZ_BMIC01000001.1"/>
</dbReference>
<reference evidence="4 5" key="1">
    <citation type="journal article" date="2014" name="Int. J. Syst. Evol. Microbiol.">
        <title>Complete genome sequence of Corynebacterium casei LMG S-19264T (=DSM 44701T), isolated from a smear-ripened cheese.</title>
        <authorList>
            <consortium name="US DOE Joint Genome Institute (JGI-PGF)"/>
            <person name="Walter F."/>
            <person name="Albersmeier A."/>
            <person name="Kalinowski J."/>
            <person name="Ruckert C."/>
        </authorList>
    </citation>
    <scope>NUCLEOTIDE SEQUENCE [LARGE SCALE GENOMIC DNA]</scope>
    <source>
        <strain evidence="4 5">CGMCC 1.15295</strain>
    </source>
</reference>
<organism evidence="4 5">
    <name type="scientific">Aquaticitalea lipolytica</name>
    <dbReference type="NCBI Taxonomy" id="1247562"/>
    <lineage>
        <taxon>Bacteria</taxon>
        <taxon>Pseudomonadati</taxon>
        <taxon>Bacteroidota</taxon>
        <taxon>Flavobacteriia</taxon>
        <taxon>Flavobacteriales</taxon>
        <taxon>Flavobacteriaceae</taxon>
        <taxon>Aquaticitalea</taxon>
    </lineage>
</organism>
<evidence type="ECO:0000313" key="4">
    <source>
        <dbReference type="EMBL" id="GFZ77678.1"/>
    </source>
</evidence>
<dbReference type="AlphaFoldDB" id="A0A8J2X906"/>
<dbReference type="Proteomes" id="UP000598120">
    <property type="component" value="Unassembled WGS sequence"/>
</dbReference>
<proteinExistence type="predicted"/>
<dbReference type="InterPro" id="IPR036942">
    <property type="entry name" value="Beta-barrel_TonB_sf"/>
</dbReference>
<evidence type="ECO:0000256" key="1">
    <source>
        <dbReference type="ARBA" id="ARBA00004442"/>
    </source>
</evidence>
<accession>A0A8J2X906</accession>
<dbReference type="Gene3D" id="2.40.170.20">
    <property type="entry name" value="TonB-dependent receptor, beta-barrel domain"/>
    <property type="match status" value="1"/>
</dbReference>